<evidence type="ECO:0000259" key="2">
    <source>
        <dbReference type="Pfam" id="PF03703"/>
    </source>
</evidence>
<evidence type="ECO:0000256" key="1">
    <source>
        <dbReference type="SAM" id="Phobius"/>
    </source>
</evidence>
<dbReference type="RefSeq" id="WP_066757500.1">
    <property type="nucleotide sequence ID" value="NZ_JBHUMB010000007.1"/>
</dbReference>
<feature type="transmembrane region" description="Helical" evidence="1">
    <location>
        <begin position="48"/>
        <end position="70"/>
    </location>
</feature>
<reference evidence="4" key="1">
    <citation type="journal article" date="2019" name="Int. J. Syst. Evol. Microbiol.">
        <title>The Global Catalogue of Microorganisms (GCM) 10K type strain sequencing project: providing services to taxonomists for standard genome sequencing and annotation.</title>
        <authorList>
            <consortium name="The Broad Institute Genomics Platform"/>
            <consortium name="The Broad Institute Genome Sequencing Center for Infectious Disease"/>
            <person name="Wu L."/>
            <person name="Ma J."/>
        </authorList>
    </citation>
    <scope>NUCLEOTIDE SEQUENCE [LARGE SCALE GENOMIC DNA]</scope>
    <source>
        <strain evidence="4">KCTC 42247</strain>
    </source>
</reference>
<comment type="caution">
    <text evidence="3">The sequence shown here is derived from an EMBL/GenBank/DDBJ whole genome shotgun (WGS) entry which is preliminary data.</text>
</comment>
<feature type="transmembrane region" description="Helical" evidence="1">
    <location>
        <begin position="392"/>
        <end position="410"/>
    </location>
</feature>
<accession>A0ABW5UCD3</accession>
<feature type="domain" description="YdbS-like PH" evidence="2">
    <location>
        <begin position="73"/>
        <end position="151"/>
    </location>
</feature>
<dbReference type="Pfam" id="PF03703">
    <property type="entry name" value="bPH_2"/>
    <property type="match status" value="2"/>
</dbReference>
<organism evidence="3 4">
    <name type="scientific">Sphingobacterium populi</name>
    <dbReference type="NCBI Taxonomy" id="1812824"/>
    <lineage>
        <taxon>Bacteria</taxon>
        <taxon>Pseudomonadati</taxon>
        <taxon>Bacteroidota</taxon>
        <taxon>Sphingobacteriia</taxon>
        <taxon>Sphingobacteriales</taxon>
        <taxon>Sphingobacteriaceae</taxon>
        <taxon>Sphingobacterium</taxon>
    </lineage>
</organism>
<gene>
    <name evidence="3" type="ORF">ACFSQ6_08685</name>
</gene>
<dbReference type="EMBL" id="JBHUMB010000007">
    <property type="protein sequence ID" value="MFD2743474.1"/>
    <property type="molecule type" value="Genomic_DNA"/>
</dbReference>
<protein>
    <submittedName>
        <fullName evidence="3">PH domain-containing protein</fullName>
    </submittedName>
</protein>
<feature type="transmembrane region" description="Helical" evidence="1">
    <location>
        <begin position="370"/>
        <end position="386"/>
    </location>
</feature>
<dbReference type="Proteomes" id="UP001597418">
    <property type="component" value="Unassembled WGS sequence"/>
</dbReference>
<keyword evidence="1" id="KW-1133">Transmembrane helix</keyword>
<proteinExistence type="predicted"/>
<dbReference type="InterPro" id="IPR005182">
    <property type="entry name" value="YdbS-like_PH"/>
</dbReference>
<feature type="transmembrane region" description="Helical" evidence="1">
    <location>
        <begin position="236"/>
        <end position="260"/>
    </location>
</feature>
<feature type="transmembrane region" description="Helical" evidence="1">
    <location>
        <begin position="198"/>
        <end position="216"/>
    </location>
</feature>
<dbReference type="PANTHER" id="PTHR34473:SF2">
    <property type="entry name" value="UPF0699 TRANSMEMBRANE PROTEIN YDBT"/>
    <property type="match status" value="1"/>
</dbReference>
<evidence type="ECO:0000313" key="3">
    <source>
        <dbReference type="EMBL" id="MFD2743474.1"/>
    </source>
</evidence>
<sequence>MPNTIDFSKPTRLDAGGFVVEGLLSFGRVLRSMAIPIIFIAVRNGHIFLTWQFWAIFGVLVIGHFVLAYFRHRNFSFYIDENAFVLQSGLLSKSKIVLKFENILQVNVRQNVVQQALDLYSVEIESAGSKEKEVDLYALSEPTALALRDYLVAQRLTESSRIDTDGTVTATGEDELLFRIPNTSILLVSLFTNYKQGLLLFFTFLLGLFDAFRDFIPQVDYEGYYHDFQAQWMNFVGQLLLIFAIIILIPIVINLIKYFAVYFSFSLKRNGKGDFMMHYGLFQLQQVIFNRTKIQMMTFVQNPILRMMDLGVLSLHQVITDVQRSSESTIHIPGINTSARVAVWQLIFARSLSEPNTTLKPKIGLFISRMVKLSVLMIGLLAFWYYRDGGMFELATIGFFFFLIAIYNIIYYRSYSFRLFGDSLTKEDGVWDRKQTVIPIDRILAVSVSQTLWQRGVKTGNLHISTASGEITFRHFDRQTLVDLSNVLLYSIEKE</sequence>
<feature type="domain" description="YdbS-like PH" evidence="2">
    <location>
        <begin position="412"/>
        <end position="475"/>
    </location>
</feature>
<evidence type="ECO:0000313" key="4">
    <source>
        <dbReference type="Proteomes" id="UP001597418"/>
    </source>
</evidence>
<name>A0ABW5UCD3_9SPHI</name>
<dbReference type="PANTHER" id="PTHR34473">
    <property type="entry name" value="UPF0699 TRANSMEMBRANE PROTEIN YDBS"/>
    <property type="match status" value="1"/>
</dbReference>
<keyword evidence="4" id="KW-1185">Reference proteome</keyword>
<keyword evidence="1" id="KW-0812">Transmembrane</keyword>
<keyword evidence="1" id="KW-0472">Membrane</keyword>